<dbReference type="eggNOG" id="COG4704">
    <property type="taxonomic scope" value="Bacteria"/>
</dbReference>
<dbReference type="EMBL" id="CP002691">
    <property type="protein sequence ID" value="AEE48463.1"/>
    <property type="molecule type" value="Genomic_DNA"/>
</dbReference>
<evidence type="ECO:0000313" key="2">
    <source>
        <dbReference type="Proteomes" id="UP000008461"/>
    </source>
</evidence>
<reference key="2">
    <citation type="submission" date="2011-04" db="EMBL/GenBank/DDBJ databases">
        <title>Complete sequence of chromosome of Haliscomenobacter hydrossis DSM 1100.</title>
        <authorList>
            <consortium name="US DOE Joint Genome Institute (JGI-PGF)"/>
            <person name="Lucas S."/>
            <person name="Han J."/>
            <person name="Lapidus A."/>
            <person name="Bruce D."/>
            <person name="Goodwin L."/>
            <person name="Pitluck S."/>
            <person name="Peters L."/>
            <person name="Kyrpides N."/>
            <person name="Mavromatis K."/>
            <person name="Ivanova N."/>
            <person name="Ovchinnikova G."/>
            <person name="Pagani I."/>
            <person name="Daligault H."/>
            <person name="Detter J.C."/>
            <person name="Han C."/>
            <person name="Land M."/>
            <person name="Hauser L."/>
            <person name="Markowitz V."/>
            <person name="Cheng J.-F."/>
            <person name="Hugenholtz P."/>
            <person name="Woyke T."/>
            <person name="Wu D."/>
            <person name="Verbarg S."/>
            <person name="Frueling A."/>
            <person name="Brambilla E."/>
            <person name="Klenk H.-P."/>
            <person name="Eisen J.A."/>
        </authorList>
    </citation>
    <scope>NUCLEOTIDE SEQUENCE</scope>
    <source>
        <strain>DSM 1100</strain>
    </source>
</reference>
<name>F4L0F1_HALH1</name>
<evidence type="ECO:0008006" key="3">
    <source>
        <dbReference type="Google" id="ProtNLM"/>
    </source>
</evidence>
<reference evidence="1 2" key="1">
    <citation type="journal article" date="2011" name="Stand. Genomic Sci.">
        <title>Complete genome sequence of Haliscomenobacter hydrossis type strain (O).</title>
        <authorList>
            <consortium name="US DOE Joint Genome Institute (JGI-PGF)"/>
            <person name="Daligault H."/>
            <person name="Lapidus A."/>
            <person name="Zeytun A."/>
            <person name="Nolan M."/>
            <person name="Lucas S."/>
            <person name="Del Rio T.G."/>
            <person name="Tice H."/>
            <person name="Cheng J.F."/>
            <person name="Tapia R."/>
            <person name="Han C."/>
            <person name="Goodwin L."/>
            <person name="Pitluck S."/>
            <person name="Liolios K."/>
            <person name="Pagani I."/>
            <person name="Ivanova N."/>
            <person name="Huntemann M."/>
            <person name="Mavromatis K."/>
            <person name="Mikhailova N."/>
            <person name="Pati A."/>
            <person name="Chen A."/>
            <person name="Palaniappan K."/>
            <person name="Land M."/>
            <person name="Hauser L."/>
            <person name="Brambilla E.M."/>
            <person name="Rohde M."/>
            <person name="Verbarg S."/>
            <person name="Goker M."/>
            <person name="Bristow J."/>
            <person name="Eisen J.A."/>
            <person name="Markowitz V."/>
            <person name="Hugenholtz P."/>
            <person name="Kyrpides N.C."/>
            <person name="Klenk H.P."/>
            <person name="Woyke T."/>
        </authorList>
    </citation>
    <scope>NUCLEOTIDE SEQUENCE [LARGE SCALE GENOMIC DNA]</scope>
    <source>
        <strain evidence="2">ATCC 27775 / DSM 1100 / LMG 10767 / O</strain>
    </source>
</reference>
<accession>F4L0F1</accession>
<dbReference type="HOGENOM" id="CLU_125018_0_0_10"/>
<dbReference type="OrthoDB" id="9788332at2"/>
<dbReference type="Proteomes" id="UP000008461">
    <property type="component" value="Chromosome"/>
</dbReference>
<keyword evidence="2" id="KW-1185">Reference proteome</keyword>
<gene>
    <name evidence="1" type="ordered locus">Halhy_0553</name>
</gene>
<dbReference type="KEGG" id="hhy:Halhy_0553"/>
<proteinExistence type="predicted"/>
<protein>
    <recommendedName>
        <fullName evidence="3">DUF2141 domain-containing protein</fullName>
    </recommendedName>
</protein>
<dbReference type="AlphaFoldDB" id="F4L0F1"/>
<dbReference type="InterPro" id="IPR018673">
    <property type="entry name" value="DUF2141"/>
</dbReference>
<evidence type="ECO:0000313" key="1">
    <source>
        <dbReference type="EMBL" id="AEE48463.1"/>
    </source>
</evidence>
<dbReference type="RefSeq" id="WP_013763027.1">
    <property type="nucleotide sequence ID" value="NC_015510.1"/>
</dbReference>
<organism evidence="1 2">
    <name type="scientific">Haliscomenobacter hydrossis (strain ATCC 27775 / DSM 1100 / LMG 10767 / O)</name>
    <dbReference type="NCBI Taxonomy" id="760192"/>
    <lineage>
        <taxon>Bacteria</taxon>
        <taxon>Pseudomonadati</taxon>
        <taxon>Bacteroidota</taxon>
        <taxon>Saprospiria</taxon>
        <taxon>Saprospirales</taxon>
        <taxon>Haliscomenobacteraceae</taxon>
        <taxon>Haliscomenobacter</taxon>
    </lineage>
</organism>
<dbReference type="Pfam" id="PF09912">
    <property type="entry name" value="DUF2141"/>
    <property type="match status" value="1"/>
</dbReference>
<sequence length="145" mass="16382">MIKIVALSLFISLAYSSNSLPENAQQKKLLEIEISNIQKTKGQVIIDIYSTKATWLKKPDVRKIISTEKDLDVISIDVPFGTYAISIFQDINKNGELERNFIGIPKEPIGFGNNYKPFGYPKFESASIQFSSSTQVQNIKLFKVF</sequence>
<dbReference type="STRING" id="760192.Halhy_0553"/>